<dbReference type="Proteomes" id="UP000242525">
    <property type="component" value="Unassembled WGS sequence"/>
</dbReference>
<sequence length="155" mass="17153">MALVSAKTIILFRSCFLWSLGYMLVMSPKKVSEHPLVLLIGQAMEIPPAHIEDSNQLLGLLAIVLITAGLSDIPLLAVEGSHYITVNAVIVPLRLLIFFAATAWAYVSPENSLLHNGLVFAYGFVEVIINFLIYVVVREEKNEIIGAEIKLRHQD</sequence>
<proteinExistence type="predicted"/>
<reference evidence="2" key="1">
    <citation type="submission" date="2014-03" db="EMBL/GenBank/DDBJ databases">
        <authorList>
            <person name="Casaregola S."/>
        </authorList>
    </citation>
    <scope>NUCLEOTIDE SEQUENCE [LARGE SCALE GENOMIC DNA]</scope>
    <source>
        <strain evidence="2">CLIB 918</strain>
    </source>
</reference>
<feature type="transmembrane region" description="Helical" evidence="1">
    <location>
        <begin position="119"/>
        <end position="137"/>
    </location>
</feature>
<comment type="caution">
    <text evidence="2">The sequence shown here is derived from an EMBL/GenBank/DDBJ whole genome shotgun (WGS) entry which is preliminary data.</text>
</comment>
<dbReference type="PANTHER" id="PTHR28029:SF1">
    <property type="entry name" value="PROTEIN ILM1"/>
    <property type="match status" value="1"/>
</dbReference>
<evidence type="ECO:0000256" key="1">
    <source>
        <dbReference type="SAM" id="Phobius"/>
    </source>
</evidence>
<name>A0A0J9X8E7_GEOCN</name>
<feature type="transmembrane region" description="Helical" evidence="1">
    <location>
        <begin position="9"/>
        <end position="26"/>
    </location>
</feature>
<dbReference type="InterPro" id="IPR018815">
    <property type="entry name" value="Incr_loss_mito_DNA_1"/>
</dbReference>
<dbReference type="OrthoDB" id="5299849at2759"/>
<dbReference type="AlphaFoldDB" id="A0A0J9X8E7"/>
<protein>
    <submittedName>
        <fullName evidence="2">Uncharacterized protein</fullName>
    </submittedName>
</protein>
<feature type="transmembrane region" description="Helical" evidence="1">
    <location>
        <begin position="84"/>
        <end position="107"/>
    </location>
</feature>
<keyword evidence="3" id="KW-1185">Reference proteome</keyword>
<dbReference type="EMBL" id="CCBN010000005">
    <property type="protein sequence ID" value="CDO53689.1"/>
    <property type="molecule type" value="Genomic_DNA"/>
</dbReference>
<gene>
    <name evidence="2" type="ORF">BN980_GECA05s05565g</name>
</gene>
<evidence type="ECO:0000313" key="3">
    <source>
        <dbReference type="Proteomes" id="UP000242525"/>
    </source>
</evidence>
<dbReference type="Pfam" id="PF10311">
    <property type="entry name" value="Ilm1"/>
    <property type="match status" value="1"/>
</dbReference>
<keyword evidence="1" id="KW-1133">Transmembrane helix</keyword>
<keyword evidence="1" id="KW-0472">Membrane</keyword>
<organism evidence="2 3">
    <name type="scientific">Geotrichum candidum</name>
    <name type="common">Oospora lactis</name>
    <name type="synonym">Dipodascus geotrichum</name>
    <dbReference type="NCBI Taxonomy" id="1173061"/>
    <lineage>
        <taxon>Eukaryota</taxon>
        <taxon>Fungi</taxon>
        <taxon>Dikarya</taxon>
        <taxon>Ascomycota</taxon>
        <taxon>Saccharomycotina</taxon>
        <taxon>Dipodascomycetes</taxon>
        <taxon>Dipodascales</taxon>
        <taxon>Dipodascaceae</taxon>
        <taxon>Geotrichum</taxon>
    </lineage>
</organism>
<feature type="transmembrane region" description="Helical" evidence="1">
    <location>
        <begin position="57"/>
        <end position="77"/>
    </location>
</feature>
<dbReference type="PANTHER" id="PTHR28029">
    <property type="entry name" value="PROTEIN ILM1"/>
    <property type="match status" value="1"/>
</dbReference>
<accession>A0A0J9X8E7</accession>
<keyword evidence="1" id="KW-0812">Transmembrane</keyword>
<evidence type="ECO:0000313" key="2">
    <source>
        <dbReference type="EMBL" id="CDO53689.1"/>
    </source>
</evidence>